<dbReference type="Gene3D" id="3.40.50.1000">
    <property type="entry name" value="HAD superfamily/HAD-like"/>
    <property type="match status" value="1"/>
</dbReference>
<evidence type="ECO:0000313" key="2">
    <source>
        <dbReference type="Proteomes" id="UP001165986"/>
    </source>
</evidence>
<dbReference type="GO" id="GO:0005975">
    <property type="term" value="P:carbohydrate metabolic process"/>
    <property type="evidence" value="ECO:0007669"/>
    <property type="project" value="InterPro"/>
</dbReference>
<dbReference type="AlphaFoldDB" id="A0AA40T574"/>
<keyword evidence="1" id="KW-0378">Hydrolase</keyword>
<dbReference type="PANTHER" id="PTHR42891:SF1">
    <property type="entry name" value="D-GLYCERO-BETA-D-MANNO-HEPTOSE-1,7-BISPHOSPHATE 7-PHOSPHATASE"/>
    <property type="match status" value="1"/>
</dbReference>
<evidence type="ECO:0000313" key="1">
    <source>
        <dbReference type="EMBL" id="MBD6620845.1"/>
    </source>
</evidence>
<dbReference type="EMBL" id="VJXY01000086">
    <property type="protein sequence ID" value="MBD6620845.1"/>
    <property type="molecule type" value="Genomic_DNA"/>
</dbReference>
<comment type="caution">
    <text evidence="1">The sequence shown here is derived from an EMBL/GenBank/DDBJ whole genome shotgun (WGS) entry which is preliminary data.</text>
</comment>
<dbReference type="InterPro" id="IPR004446">
    <property type="entry name" value="Heptose_bisP_phosphatase"/>
</dbReference>
<name>A0AA40T574_9NOST</name>
<dbReference type="InterPro" id="IPR023214">
    <property type="entry name" value="HAD_sf"/>
</dbReference>
<dbReference type="RefSeq" id="WP_191762156.1">
    <property type="nucleotide sequence ID" value="NZ_VJXY01000086.1"/>
</dbReference>
<protein>
    <submittedName>
        <fullName evidence="1">HAD-IIIA family hydrolase</fullName>
    </submittedName>
</protein>
<dbReference type="InterPro" id="IPR006549">
    <property type="entry name" value="HAD-SF_hydro_IIIA"/>
</dbReference>
<keyword evidence="2" id="KW-1185">Reference proteome</keyword>
<reference evidence="1" key="1">
    <citation type="submission" date="2019-07" db="EMBL/GenBank/DDBJ databases">
        <title>Toxilogical consequences of a new and cryptic species of cyanobacteria (Komarekiella delphini-convector) recovered from the epidermis of a bottlenose dolphin and 1500 ft. in the air.</title>
        <authorList>
            <person name="Brown A.O."/>
            <person name="Dvorak P."/>
            <person name="Villanueva C.D."/>
            <person name="Foss A.J."/>
            <person name="Garvey A.D."/>
            <person name="Gibson Q.A."/>
            <person name="Johansen J.R."/>
            <person name="Casamatta D.A."/>
        </authorList>
    </citation>
    <scope>NUCLEOTIDE SEQUENCE</scope>
    <source>
        <strain evidence="1">SJRDD-AB1</strain>
    </source>
</reference>
<gene>
    <name evidence="1" type="ORF">FNW02_35125</name>
</gene>
<dbReference type="InterPro" id="IPR036412">
    <property type="entry name" value="HAD-like_sf"/>
</dbReference>
<dbReference type="NCBIfam" id="TIGR01662">
    <property type="entry name" value="HAD-SF-IIIA"/>
    <property type="match status" value="1"/>
</dbReference>
<dbReference type="SUPFAM" id="SSF56784">
    <property type="entry name" value="HAD-like"/>
    <property type="match status" value="1"/>
</dbReference>
<organism evidence="1 2">
    <name type="scientific">Komarekiella delphini-convector SJRDD-AB1</name>
    <dbReference type="NCBI Taxonomy" id="2593771"/>
    <lineage>
        <taxon>Bacteria</taxon>
        <taxon>Bacillati</taxon>
        <taxon>Cyanobacteriota</taxon>
        <taxon>Cyanophyceae</taxon>
        <taxon>Nostocales</taxon>
        <taxon>Nostocaceae</taxon>
        <taxon>Komarekiella</taxon>
        <taxon>Komarekiella delphini-convector</taxon>
    </lineage>
</organism>
<dbReference type="Proteomes" id="UP001165986">
    <property type="component" value="Unassembled WGS sequence"/>
</dbReference>
<sequence>MTKILFLDLDGTVRRTKSGATFINAPEDQELIPGVTEAIAHYADYVVIGITNQGGVAAGKKSLEDAIAEQKYTMQLLPQLKVVYFCPDFDGDLIYKVSCEKHEAWERHQFLDPISNKPFYQSFRKPGAGMVQKAINDLGKIIDAKSSLFVGDRSEDQACALAAGIPFVWASDWRGECK</sequence>
<dbReference type="InterPro" id="IPR013954">
    <property type="entry name" value="PNK3P"/>
</dbReference>
<dbReference type="Pfam" id="PF08645">
    <property type="entry name" value="PNK3P"/>
    <property type="match status" value="1"/>
</dbReference>
<accession>A0AA40T574</accession>
<dbReference type="PANTHER" id="PTHR42891">
    <property type="entry name" value="D-GLYCERO-BETA-D-MANNO-HEPTOSE-1,7-BISPHOSPHATE 7-PHOSPHATASE"/>
    <property type="match status" value="1"/>
</dbReference>
<proteinExistence type="predicted"/>
<dbReference type="GO" id="GO:0016791">
    <property type="term" value="F:phosphatase activity"/>
    <property type="evidence" value="ECO:0007669"/>
    <property type="project" value="InterPro"/>
</dbReference>